<sequence>MASKRPKYRDVPHWCLCCKRNFKGQYSNKQGKLTSSGLSQHLRSTAKPGFKNDPCFARAYRNEVLKSVDEIDFKDSRVFQANHHANPLPVGDSVSDITSPTDIMPGFEPDGGSEEDTAAMEEEKNKTEKKKGSFGMLREATLLADFQEFVSKTLFAHYSAPESKLSNQQINSQTCPSKLPPQVSQEGLRNYIHSRLNDNLDPSFQTEDDGESVNFEYDDDHEEEESAELSIESEARNNPNGSFVMDLDVGSQYGANYLPNDITLPTINFEVDDPHAPQPPLHNIPNPDSSNYLLDRLKQEEYNREFMPPSISTQMEADLHLLCLARKHGWSASSVSDIQAWVHKGTKKEPNLFLSDPTPSPTSLFIRPFLDCVYELLTNQDVTGPNGENISLPHPTNPFKFRPDPQDKHNFVSEMHKGTWWRDAMEMKCDEGKREMLVPIILYGDEITTDKQGKLTACPFNLTLGILDTDTRNKEQAHTTFFYYPDPTVELAHHKKKATAHDKMVNLQNSLAVALADITKWTNSDQGLRWKLKYNGEEFQVNMKFSVAFLIGDTDMHDKLCGKTGGSQTHGMKSHCRHCNCATKDLVSPKEKHTWILFDPSKVDPTLDGHTAEYFSSISHSIVNNAFDPICFGVNFRKIHWGTPAETLHMHQKGGMVRVVESLEGLIGQAGNKPNAGEEEQGADTDDADPSLAAKAEFKRWVKKTLESLDIIGHQYGACLGRQSDRKKPRTKFNNSLFDKTKKCGHEQAGVCLCLYLAMISDRGRFIMLLERTMYPTFYKDQVGAFELVLTMEQWLKKKKYPARHALNPEGLGKVFDYYTDWIRETTFRKGMGALLIKNHLMLHVPLYMLHWGPPRGWDSGPSERAHKTEQKQPAQRTQRRQHSFVKQLTARYSEMRLIALAARFFMRSPQRMNLNWNQEPLKDGGVAPGGAWFSLGFSETGPGMKWLDGSKTRKLPSRSYQSCLAHLNYRSKSQQVTDTWHDWAKFVVPHHGDAHIPGQILMFIRMPFTNDEVIHNGIRLQSKQVHAVVNLFVDPPRPPFPNFDTPIVKWGKTEDTNFYIIPCNRLVAPAIVVPNLLEQQPQGNIANMQGEPTRNAEPN</sequence>
<dbReference type="Pfam" id="PF18759">
    <property type="entry name" value="Plavaka"/>
    <property type="match status" value="1"/>
</dbReference>
<name>A0AAD2PWM1_9STRA</name>
<gene>
    <name evidence="2" type="ORF">CYCCA115_LOCUS18939</name>
</gene>
<feature type="region of interest" description="Disordered" evidence="1">
    <location>
        <begin position="859"/>
        <end position="882"/>
    </location>
</feature>
<evidence type="ECO:0000256" key="1">
    <source>
        <dbReference type="SAM" id="MobiDB-lite"/>
    </source>
</evidence>
<feature type="compositionally biased region" description="Basic and acidic residues" evidence="1">
    <location>
        <begin position="862"/>
        <end position="871"/>
    </location>
</feature>
<dbReference type="Proteomes" id="UP001295423">
    <property type="component" value="Unassembled WGS sequence"/>
</dbReference>
<evidence type="ECO:0000313" key="3">
    <source>
        <dbReference type="Proteomes" id="UP001295423"/>
    </source>
</evidence>
<accession>A0AAD2PWM1</accession>
<comment type="caution">
    <text evidence="2">The sequence shown here is derived from an EMBL/GenBank/DDBJ whole genome shotgun (WGS) entry which is preliminary data.</text>
</comment>
<reference evidence="2" key="1">
    <citation type="submission" date="2023-08" db="EMBL/GenBank/DDBJ databases">
        <authorList>
            <person name="Audoor S."/>
            <person name="Bilcke G."/>
        </authorList>
    </citation>
    <scope>NUCLEOTIDE SEQUENCE</scope>
</reference>
<organism evidence="2 3">
    <name type="scientific">Cylindrotheca closterium</name>
    <dbReference type="NCBI Taxonomy" id="2856"/>
    <lineage>
        <taxon>Eukaryota</taxon>
        <taxon>Sar</taxon>
        <taxon>Stramenopiles</taxon>
        <taxon>Ochrophyta</taxon>
        <taxon>Bacillariophyta</taxon>
        <taxon>Bacillariophyceae</taxon>
        <taxon>Bacillariophycidae</taxon>
        <taxon>Bacillariales</taxon>
        <taxon>Bacillariaceae</taxon>
        <taxon>Cylindrotheca</taxon>
    </lineage>
</organism>
<feature type="compositionally biased region" description="Acidic residues" evidence="1">
    <location>
        <begin position="206"/>
        <end position="225"/>
    </location>
</feature>
<feature type="region of interest" description="Disordered" evidence="1">
    <location>
        <begin position="668"/>
        <end position="689"/>
    </location>
</feature>
<feature type="compositionally biased region" description="Acidic residues" evidence="1">
    <location>
        <begin position="677"/>
        <end position="689"/>
    </location>
</feature>
<dbReference type="EMBL" id="CAKOGP040002078">
    <property type="protein sequence ID" value="CAJ1960892.1"/>
    <property type="molecule type" value="Genomic_DNA"/>
</dbReference>
<feature type="region of interest" description="Disordered" evidence="1">
    <location>
        <begin position="198"/>
        <end position="225"/>
    </location>
</feature>
<proteinExistence type="predicted"/>
<dbReference type="AlphaFoldDB" id="A0AAD2PWM1"/>
<keyword evidence="3" id="KW-1185">Reference proteome</keyword>
<dbReference type="InterPro" id="IPR041078">
    <property type="entry name" value="Plavaka"/>
</dbReference>
<protein>
    <submittedName>
        <fullName evidence="2">Uncharacterized protein</fullName>
    </submittedName>
</protein>
<evidence type="ECO:0000313" key="2">
    <source>
        <dbReference type="EMBL" id="CAJ1960892.1"/>
    </source>
</evidence>